<gene>
    <name evidence="2" type="ORF">SO802_026101</name>
</gene>
<dbReference type="PANTHER" id="PTHR33710:SF77">
    <property type="entry name" value="DNASE I-LIKE SUPERFAMILY PROTEIN"/>
    <property type="match status" value="1"/>
</dbReference>
<dbReference type="EMBL" id="JAZDWU010000009">
    <property type="protein sequence ID" value="KAK9991116.1"/>
    <property type="molecule type" value="Genomic_DNA"/>
</dbReference>
<protein>
    <recommendedName>
        <fullName evidence="1">Endonuclease/exonuclease/phosphatase domain-containing protein</fullName>
    </recommendedName>
</protein>
<sequence length="334" mass="38768">MKILLWNCRGTGNDNFRRNFVDLVRSHRPDTAVVMETRISGHRVENISSFLGFNNVCRSVSPSNPSSAWFFSAIYASPDLNKRLALWEELTSLPSHQNFPWMLTGDFNEILNQHESFSSSPPCHRRISLFNDFISSCNLIDLGFNGPRFTWSNKRETGLVMKRLDRFLATSQWKTLFEETNVLHLPKTSSDHCPVLVNTNPLPFNFGKRPFRLKTIWFSDPSFPSLSQKSWQTHPNDIALTIRDFTERATSWNRNIFGNIFHKKKGILARLNNIQKAQCNGNSASLSNLEKNLTADYHQIFRLEEEFWALKSRFEWTLLGDRNTSFFHLSIICR</sequence>
<dbReference type="Pfam" id="PF03372">
    <property type="entry name" value="Exo_endo_phos"/>
    <property type="match status" value="1"/>
</dbReference>
<keyword evidence="3" id="KW-1185">Reference proteome</keyword>
<dbReference type="InterPro" id="IPR005135">
    <property type="entry name" value="Endo/exonuclease/phosphatase"/>
</dbReference>
<dbReference type="Proteomes" id="UP001459277">
    <property type="component" value="Unassembled WGS sequence"/>
</dbReference>
<organism evidence="2 3">
    <name type="scientific">Lithocarpus litseifolius</name>
    <dbReference type="NCBI Taxonomy" id="425828"/>
    <lineage>
        <taxon>Eukaryota</taxon>
        <taxon>Viridiplantae</taxon>
        <taxon>Streptophyta</taxon>
        <taxon>Embryophyta</taxon>
        <taxon>Tracheophyta</taxon>
        <taxon>Spermatophyta</taxon>
        <taxon>Magnoliopsida</taxon>
        <taxon>eudicotyledons</taxon>
        <taxon>Gunneridae</taxon>
        <taxon>Pentapetalae</taxon>
        <taxon>rosids</taxon>
        <taxon>fabids</taxon>
        <taxon>Fagales</taxon>
        <taxon>Fagaceae</taxon>
        <taxon>Lithocarpus</taxon>
    </lineage>
</organism>
<accession>A0AAW2BYX0</accession>
<reference evidence="2 3" key="1">
    <citation type="submission" date="2024-01" db="EMBL/GenBank/DDBJ databases">
        <title>A telomere-to-telomere, gap-free genome of sweet tea (Lithocarpus litseifolius).</title>
        <authorList>
            <person name="Zhou J."/>
        </authorList>
    </citation>
    <scope>NUCLEOTIDE SEQUENCE [LARGE SCALE GENOMIC DNA]</scope>
    <source>
        <strain evidence="2">Zhou-2022a</strain>
        <tissue evidence="2">Leaf</tissue>
    </source>
</reference>
<dbReference type="AlphaFoldDB" id="A0AAW2BYX0"/>
<evidence type="ECO:0000313" key="2">
    <source>
        <dbReference type="EMBL" id="KAK9991116.1"/>
    </source>
</evidence>
<dbReference type="PANTHER" id="PTHR33710">
    <property type="entry name" value="BNAC02G09200D PROTEIN"/>
    <property type="match status" value="1"/>
</dbReference>
<name>A0AAW2BYX0_9ROSI</name>
<dbReference type="GO" id="GO:0003824">
    <property type="term" value="F:catalytic activity"/>
    <property type="evidence" value="ECO:0007669"/>
    <property type="project" value="InterPro"/>
</dbReference>
<evidence type="ECO:0000259" key="1">
    <source>
        <dbReference type="Pfam" id="PF03372"/>
    </source>
</evidence>
<dbReference type="InterPro" id="IPR036691">
    <property type="entry name" value="Endo/exonu/phosph_ase_sf"/>
</dbReference>
<proteinExistence type="predicted"/>
<dbReference type="Gene3D" id="3.60.10.10">
    <property type="entry name" value="Endonuclease/exonuclease/phosphatase"/>
    <property type="match status" value="1"/>
</dbReference>
<evidence type="ECO:0000313" key="3">
    <source>
        <dbReference type="Proteomes" id="UP001459277"/>
    </source>
</evidence>
<dbReference type="SUPFAM" id="SSF56219">
    <property type="entry name" value="DNase I-like"/>
    <property type="match status" value="1"/>
</dbReference>
<feature type="domain" description="Endonuclease/exonuclease/phosphatase" evidence="1">
    <location>
        <begin position="5"/>
        <end position="192"/>
    </location>
</feature>
<comment type="caution">
    <text evidence="2">The sequence shown here is derived from an EMBL/GenBank/DDBJ whole genome shotgun (WGS) entry which is preliminary data.</text>
</comment>